<dbReference type="SUPFAM" id="SSF51735">
    <property type="entry name" value="NAD(P)-binding Rossmann-fold domains"/>
    <property type="match status" value="1"/>
</dbReference>
<dbReference type="Gene3D" id="3.40.50.720">
    <property type="entry name" value="NAD(P)-binding Rossmann-like Domain"/>
    <property type="match status" value="1"/>
</dbReference>
<evidence type="ECO:0000313" key="4">
    <source>
        <dbReference type="EMBL" id="MBC8596664.1"/>
    </source>
</evidence>
<comment type="caution">
    <text evidence="4">The sequence shown here is derived from an EMBL/GenBank/DDBJ whole genome shotgun (WGS) entry which is preliminary data.</text>
</comment>
<name>A0A926FE69_9FIRM</name>
<proteinExistence type="predicted"/>
<evidence type="ECO:0000259" key="2">
    <source>
        <dbReference type="Pfam" id="PF01408"/>
    </source>
</evidence>
<keyword evidence="1" id="KW-0560">Oxidoreductase</keyword>
<feature type="domain" description="GFO/IDH/MocA-like oxidoreductase" evidence="3">
    <location>
        <begin position="141"/>
        <end position="274"/>
    </location>
</feature>
<dbReference type="RefSeq" id="WP_262432099.1">
    <property type="nucleotide sequence ID" value="NZ_JACRTE010000007.1"/>
</dbReference>
<dbReference type="PANTHER" id="PTHR43818:SF11">
    <property type="entry name" value="BCDNA.GH03377"/>
    <property type="match status" value="1"/>
</dbReference>
<dbReference type="PANTHER" id="PTHR43818">
    <property type="entry name" value="BCDNA.GH03377"/>
    <property type="match status" value="1"/>
</dbReference>
<dbReference type="SUPFAM" id="SSF55347">
    <property type="entry name" value="Glyceraldehyde-3-phosphate dehydrogenase-like, C-terminal domain"/>
    <property type="match status" value="1"/>
</dbReference>
<feature type="domain" description="Gfo/Idh/MocA-like oxidoreductase N-terminal" evidence="2">
    <location>
        <begin position="4"/>
        <end position="129"/>
    </location>
</feature>
<dbReference type="Pfam" id="PF22725">
    <property type="entry name" value="GFO_IDH_MocA_C3"/>
    <property type="match status" value="1"/>
</dbReference>
<gene>
    <name evidence="4" type="ORF">H8706_07245</name>
</gene>
<dbReference type="GO" id="GO:0016491">
    <property type="term" value="F:oxidoreductase activity"/>
    <property type="evidence" value="ECO:0007669"/>
    <property type="project" value="UniProtKB-KW"/>
</dbReference>
<keyword evidence="5" id="KW-1185">Reference proteome</keyword>
<evidence type="ECO:0000313" key="5">
    <source>
        <dbReference type="Proteomes" id="UP000647416"/>
    </source>
</evidence>
<dbReference type="EMBL" id="JACRTE010000007">
    <property type="protein sequence ID" value="MBC8596664.1"/>
    <property type="molecule type" value="Genomic_DNA"/>
</dbReference>
<dbReference type="InterPro" id="IPR055170">
    <property type="entry name" value="GFO_IDH_MocA-like_dom"/>
</dbReference>
<dbReference type="InterPro" id="IPR000683">
    <property type="entry name" value="Gfo/Idh/MocA-like_OxRdtase_N"/>
</dbReference>
<accession>A0A926FE69</accession>
<dbReference type="AlphaFoldDB" id="A0A926FE69"/>
<dbReference type="InterPro" id="IPR036291">
    <property type="entry name" value="NAD(P)-bd_dom_sf"/>
</dbReference>
<organism evidence="4 5">
    <name type="scientific">Qingrenia yutianensis</name>
    <dbReference type="NCBI Taxonomy" id="2763676"/>
    <lineage>
        <taxon>Bacteria</taxon>
        <taxon>Bacillati</taxon>
        <taxon>Bacillota</taxon>
        <taxon>Clostridia</taxon>
        <taxon>Eubacteriales</taxon>
        <taxon>Oscillospiraceae</taxon>
        <taxon>Qingrenia</taxon>
    </lineage>
</organism>
<sequence>MKTFNIGLVGCGFMGKTHTFGYKTIPLYYENLPFKINLKTVCASGKESAKNAAERMGYENYTDNFDDIINDESIDIVDICTPNYLHADEIFSAVKAKKHIYCDKPLVSKLADAEKIADLEKNYEKCTQITFQNRFFPATMLAKKMIDEGKIGKILTFEAKFLHSGSIDKNKPIGWKQDGEKGGGGVIVDLGSHVIDLMRYLLGNYADIFCKTKILYPERPDKDGNTVKIAAEDEAHALVTMKNGANGVMTISKISTGTNDELSFEIYGDKGALRFNLMDANYLYYFDNTQKEDVFGGERGFKQIECVQRFDAPGGLFPSSKSSIGWLRGHVHCLYNFLNCVYENKKCTPNFSDGAYVNYIMDLMYKSAKDGKTVFCK</sequence>
<dbReference type="InterPro" id="IPR050463">
    <property type="entry name" value="Gfo/Idh/MocA_oxidrdct_glycsds"/>
</dbReference>
<dbReference type="Gene3D" id="3.30.360.10">
    <property type="entry name" value="Dihydrodipicolinate Reductase, domain 2"/>
    <property type="match status" value="1"/>
</dbReference>
<dbReference type="GO" id="GO:0000166">
    <property type="term" value="F:nucleotide binding"/>
    <property type="evidence" value="ECO:0007669"/>
    <property type="project" value="InterPro"/>
</dbReference>
<dbReference type="Proteomes" id="UP000647416">
    <property type="component" value="Unassembled WGS sequence"/>
</dbReference>
<reference evidence="4" key="1">
    <citation type="submission" date="2020-08" db="EMBL/GenBank/DDBJ databases">
        <title>Genome public.</title>
        <authorList>
            <person name="Liu C."/>
            <person name="Sun Q."/>
        </authorList>
    </citation>
    <scope>NUCLEOTIDE SEQUENCE</scope>
    <source>
        <strain evidence="4">NSJ-50</strain>
    </source>
</reference>
<dbReference type="Pfam" id="PF01408">
    <property type="entry name" value="GFO_IDH_MocA"/>
    <property type="match status" value="1"/>
</dbReference>
<protein>
    <submittedName>
        <fullName evidence="4">Gfo/Idh/MocA family oxidoreductase</fullName>
    </submittedName>
</protein>
<evidence type="ECO:0000256" key="1">
    <source>
        <dbReference type="ARBA" id="ARBA00023002"/>
    </source>
</evidence>
<evidence type="ECO:0000259" key="3">
    <source>
        <dbReference type="Pfam" id="PF22725"/>
    </source>
</evidence>